<dbReference type="InterPro" id="IPR051201">
    <property type="entry name" value="Chloro_Bact_Ser_Proteases"/>
</dbReference>
<dbReference type="SUPFAM" id="SSF50494">
    <property type="entry name" value="Trypsin-like serine proteases"/>
    <property type="match status" value="1"/>
</dbReference>
<keyword evidence="3" id="KW-0378">Hydrolase</keyword>
<dbReference type="Gene3D" id="2.30.42.10">
    <property type="match status" value="1"/>
</dbReference>
<reference evidence="7" key="1">
    <citation type="submission" date="2020-10" db="EMBL/GenBank/DDBJ databases">
        <authorList>
            <person name="Gilroy R."/>
        </authorList>
    </citation>
    <scope>NUCLEOTIDE SEQUENCE</scope>
    <source>
        <strain evidence="7">CHK180-2868</strain>
    </source>
</reference>
<evidence type="ECO:0000259" key="6">
    <source>
        <dbReference type="PROSITE" id="PS50106"/>
    </source>
</evidence>
<feature type="region of interest" description="Disordered" evidence="4">
    <location>
        <begin position="96"/>
        <end position="127"/>
    </location>
</feature>
<reference evidence="7" key="2">
    <citation type="journal article" date="2021" name="PeerJ">
        <title>Extensive microbial diversity within the chicken gut microbiome revealed by metagenomics and culture.</title>
        <authorList>
            <person name="Gilroy R."/>
            <person name="Ravi A."/>
            <person name="Getino M."/>
            <person name="Pursley I."/>
            <person name="Horton D.L."/>
            <person name="Alikhan N.F."/>
            <person name="Baker D."/>
            <person name="Gharbi K."/>
            <person name="Hall N."/>
            <person name="Watson M."/>
            <person name="Adriaenssens E.M."/>
            <person name="Foster-Nyarko E."/>
            <person name="Jarju S."/>
            <person name="Secka A."/>
            <person name="Antonio M."/>
            <person name="Oren A."/>
            <person name="Chaudhuri R.R."/>
            <person name="La Ragione R."/>
            <person name="Hildebrand F."/>
            <person name="Pallen M.J."/>
        </authorList>
    </citation>
    <scope>NUCLEOTIDE SEQUENCE</scope>
    <source>
        <strain evidence="7">CHK180-2868</strain>
    </source>
</reference>
<name>A0A9D1A483_9FIRM</name>
<sequence>MHSENRWEGAGGCENGERHQTLPPYGNRNEPYRYDWEPEAEGEDRPGVQEKKQKRMSPVKMAGIIAAAAVLFGTAAGGTMFAVYHAADTLFPVQEETEAGQENGGEALASSDQAGGTGSTADTSEGTVILEDVSPIVEDAMPSVVSITNTMLYQTNSWFGLSQTYEVPSSGSGIIIGQNDTELLIVTNNHVISDADSLSVTFTDESTVQAAVKGSDEETDLAILAVPLDSISADTKSHIKSATLGDSDSLKMGQGVVAIGNALGHGQSVTVGHVSALNRQIQVDGVTKWVIQTDAAINPGNSGGALLNSHGEVIGINEAKYADENVEGVGYAIPISRVKDIIDELTTRVTKIEVEQSEQGYLGIQTQNIDETISHLYGMPVGVYVYKIPEDSAAVNSDLREKDIITALDGEQVVTYADLAKLLTYYKSGAQVTLTVQSLIDGSYVERDVLVTLTDQKTAD</sequence>
<proteinExistence type="inferred from homology"/>
<keyword evidence="5" id="KW-0812">Transmembrane</keyword>
<dbReference type="AlphaFoldDB" id="A0A9D1A483"/>
<dbReference type="SMART" id="SM00228">
    <property type="entry name" value="PDZ"/>
    <property type="match status" value="1"/>
</dbReference>
<comment type="caution">
    <text evidence="7">The sequence shown here is derived from an EMBL/GenBank/DDBJ whole genome shotgun (WGS) entry which is preliminary data.</text>
</comment>
<feature type="region of interest" description="Disordered" evidence="4">
    <location>
        <begin position="1"/>
        <end position="54"/>
    </location>
</feature>
<dbReference type="Proteomes" id="UP000824250">
    <property type="component" value="Unassembled WGS sequence"/>
</dbReference>
<dbReference type="GO" id="GO:0004252">
    <property type="term" value="F:serine-type endopeptidase activity"/>
    <property type="evidence" value="ECO:0007669"/>
    <property type="project" value="InterPro"/>
</dbReference>
<keyword evidence="5" id="KW-1133">Transmembrane helix</keyword>
<dbReference type="InterPro" id="IPR043504">
    <property type="entry name" value="Peptidase_S1_PA_chymotrypsin"/>
</dbReference>
<protein>
    <submittedName>
        <fullName evidence="7">Trypsin-like peptidase domain-containing protein</fullName>
    </submittedName>
</protein>
<evidence type="ECO:0000256" key="2">
    <source>
        <dbReference type="ARBA" id="ARBA00022670"/>
    </source>
</evidence>
<organism evidence="7 8">
    <name type="scientific">Candidatus Copromonas faecavium</name>
    <name type="common">nom. illeg.</name>
    <dbReference type="NCBI Taxonomy" id="2840740"/>
    <lineage>
        <taxon>Bacteria</taxon>
        <taxon>Bacillati</taxon>
        <taxon>Bacillota</taxon>
        <taxon>Clostridia</taxon>
        <taxon>Lachnospirales</taxon>
        <taxon>Lachnospiraceae</taxon>
        <taxon>Candidatus Copromonas (nom. illeg.)</taxon>
    </lineage>
</organism>
<dbReference type="Pfam" id="PF13180">
    <property type="entry name" value="PDZ_2"/>
    <property type="match status" value="1"/>
</dbReference>
<comment type="similarity">
    <text evidence="1">Belongs to the peptidase S1C family.</text>
</comment>
<dbReference type="PANTHER" id="PTHR43343">
    <property type="entry name" value="PEPTIDASE S12"/>
    <property type="match status" value="1"/>
</dbReference>
<gene>
    <name evidence="7" type="ORF">IAB28_07530</name>
</gene>
<evidence type="ECO:0000256" key="5">
    <source>
        <dbReference type="SAM" id="Phobius"/>
    </source>
</evidence>
<keyword evidence="5" id="KW-0472">Membrane</keyword>
<evidence type="ECO:0000256" key="3">
    <source>
        <dbReference type="ARBA" id="ARBA00022801"/>
    </source>
</evidence>
<dbReference type="InterPro" id="IPR001478">
    <property type="entry name" value="PDZ"/>
</dbReference>
<evidence type="ECO:0000256" key="4">
    <source>
        <dbReference type="SAM" id="MobiDB-lite"/>
    </source>
</evidence>
<accession>A0A9D1A483</accession>
<evidence type="ECO:0000256" key="1">
    <source>
        <dbReference type="ARBA" id="ARBA00010541"/>
    </source>
</evidence>
<feature type="domain" description="PDZ" evidence="6">
    <location>
        <begin position="351"/>
        <end position="423"/>
    </location>
</feature>
<dbReference type="Pfam" id="PF13365">
    <property type="entry name" value="Trypsin_2"/>
    <property type="match status" value="1"/>
</dbReference>
<dbReference type="PRINTS" id="PR00834">
    <property type="entry name" value="PROTEASES2C"/>
</dbReference>
<dbReference type="PROSITE" id="PS50106">
    <property type="entry name" value="PDZ"/>
    <property type="match status" value="1"/>
</dbReference>
<dbReference type="PANTHER" id="PTHR43343:SF3">
    <property type="entry name" value="PROTEASE DO-LIKE 8, CHLOROPLASTIC"/>
    <property type="match status" value="1"/>
</dbReference>
<dbReference type="EMBL" id="DVGC01000041">
    <property type="protein sequence ID" value="HIR05802.1"/>
    <property type="molecule type" value="Genomic_DNA"/>
</dbReference>
<keyword evidence="2" id="KW-0645">Protease</keyword>
<dbReference type="InterPro" id="IPR001940">
    <property type="entry name" value="Peptidase_S1C"/>
</dbReference>
<evidence type="ECO:0000313" key="7">
    <source>
        <dbReference type="EMBL" id="HIR05802.1"/>
    </source>
</evidence>
<feature type="compositionally biased region" description="Polar residues" evidence="4">
    <location>
        <begin position="110"/>
        <end position="126"/>
    </location>
</feature>
<dbReference type="SUPFAM" id="SSF50156">
    <property type="entry name" value="PDZ domain-like"/>
    <property type="match status" value="1"/>
</dbReference>
<dbReference type="InterPro" id="IPR036034">
    <property type="entry name" value="PDZ_sf"/>
</dbReference>
<dbReference type="GO" id="GO:0006508">
    <property type="term" value="P:proteolysis"/>
    <property type="evidence" value="ECO:0007669"/>
    <property type="project" value="UniProtKB-KW"/>
</dbReference>
<feature type="transmembrane region" description="Helical" evidence="5">
    <location>
        <begin position="61"/>
        <end position="84"/>
    </location>
</feature>
<dbReference type="Gene3D" id="2.40.10.10">
    <property type="entry name" value="Trypsin-like serine proteases"/>
    <property type="match status" value="2"/>
</dbReference>
<evidence type="ECO:0000313" key="8">
    <source>
        <dbReference type="Proteomes" id="UP000824250"/>
    </source>
</evidence>
<dbReference type="InterPro" id="IPR009003">
    <property type="entry name" value="Peptidase_S1_PA"/>
</dbReference>